<dbReference type="EMBL" id="CAJMWS010000304">
    <property type="protein sequence ID" value="CAE6401986.1"/>
    <property type="molecule type" value="Genomic_DNA"/>
</dbReference>
<organism evidence="1 2">
    <name type="scientific">Rhizoctonia solani</name>
    <dbReference type="NCBI Taxonomy" id="456999"/>
    <lineage>
        <taxon>Eukaryota</taxon>
        <taxon>Fungi</taxon>
        <taxon>Dikarya</taxon>
        <taxon>Basidiomycota</taxon>
        <taxon>Agaricomycotina</taxon>
        <taxon>Agaricomycetes</taxon>
        <taxon>Cantharellales</taxon>
        <taxon>Ceratobasidiaceae</taxon>
        <taxon>Rhizoctonia</taxon>
    </lineage>
</organism>
<proteinExistence type="predicted"/>
<comment type="caution">
    <text evidence="1">The sequence shown here is derived from an EMBL/GenBank/DDBJ whole genome shotgun (WGS) entry which is preliminary data.</text>
</comment>
<feature type="non-terminal residue" evidence="1">
    <location>
        <position position="1"/>
    </location>
</feature>
<dbReference type="Proteomes" id="UP000663846">
    <property type="component" value="Unassembled WGS sequence"/>
</dbReference>
<reference evidence="1" key="1">
    <citation type="submission" date="2021-01" db="EMBL/GenBank/DDBJ databases">
        <authorList>
            <person name="Kaushik A."/>
        </authorList>
    </citation>
    <scope>NUCLEOTIDE SEQUENCE</scope>
    <source>
        <strain evidence="1">AG1-1C</strain>
    </source>
</reference>
<name>A0A8H2WRK1_9AGAM</name>
<gene>
    <name evidence="1" type="ORF">RDB_LOCUS57347</name>
</gene>
<dbReference type="AlphaFoldDB" id="A0A8H2WRK1"/>
<evidence type="ECO:0000313" key="2">
    <source>
        <dbReference type="Proteomes" id="UP000663846"/>
    </source>
</evidence>
<sequence>MPSRFSIRVLKRYLLGKLRIKKKPDSPIEQAVLENSTADVGEKKHHAQGKSSEGLYGLIIGINTYSSLSALKGGVSDADD</sequence>
<accession>A0A8H2WRK1</accession>
<protein>
    <submittedName>
        <fullName evidence="1">Uncharacterized protein</fullName>
    </submittedName>
</protein>
<evidence type="ECO:0000313" key="1">
    <source>
        <dbReference type="EMBL" id="CAE6401986.1"/>
    </source>
</evidence>